<comment type="caution">
    <text evidence="11">The sequence shown here is derived from an EMBL/GenBank/DDBJ whole genome shotgun (WGS) entry which is preliminary data.</text>
</comment>
<dbReference type="SMART" id="SM00589">
    <property type="entry name" value="PRY"/>
    <property type="match status" value="1"/>
</dbReference>
<dbReference type="Pfam" id="PF00622">
    <property type="entry name" value="SPRY"/>
    <property type="match status" value="1"/>
</dbReference>
<dbReference type="FunFam" id="2.60.120.920:FF:000004">
    <property type="entry name" value="Butyrophilin subfamily 1 member A1"/>
    <property type="match status" value="1"/>
</dbReference>
<dbReference type="InterPro" id="IPR027370">
    <property type="entry name" value="Znf-RING_euk"/>
</dbReference>
<keyword evidence="5" id="KW-0391">Immunity</keyword>
<evidence type="ECO:0000256" key="1">
    <source>
        <dbReference type="ARBA" id="ARBA00022588"/>
    </source>
</evidence>
<dbReference type="PRINTS" id="PR01407">
    <property type="entry name" value="BUTYPHLNCDUF"/>
</dbReference>
<name>A0A3N0Y7Y2_ANAGA</name>
<dbReference type="GO" id="GO:0008270">
    <property type="term" value="F:zinc ion binding"/>
    <property type="evidence" value="ECO:0007669"/>
    <property type="project" value="UniProtKB-KW"/>
</dbReference>
<dbReference type="GO" id="GO:0045087">
    <property type="term" value="P:innate immune response"/>
    <property type="evidence" value="ECO:0007669"/>
    <property type="project" value="UniProtKB-KW"/>
</dbReference>
<keyword evidence="2" id="KW-0479">Metal-binding</keyword>
<dbReference type="Proteomes" id="UP000281406">
    <property type="component" value="Unassembled WGS sequence"/>
</dbReference>
<organism evidence="11 12">
    <name type="scientific">Anabarilius grahami</name>
    <name type="common">Kanglang fish</name>
    <name type="synonym">Barilius grahami</name>
    <dbReference type="NCBI Taxonomy" id="495550"/>
    <lineage>
        <taxon>Eukaryota</taxon>
        <taxon>Metazoa</taxon>
        <taxon>Chordata</taxon>
        <taxon>Craniata</taxon>
        <taxon>Vertebrata</taxon>
        <taxon>Euteleostomi</taxon>
        <taxon>Actinopterygii</taxon>
        <taxon>Neopterygii</taxon>
        <taxon>Teleostei</taxon>
        <taxon>Ostariophysi</taxon>
        <taxon>Cypriniformes</taxon>
        <taxon>Xenocyprididae</taxon>
        <taxon>Xenocypridinae</taxon>
        <taxon>Xenocypridinae incertae sedis</taxon>
        <taxon>Anabarilius</taxon>
    </lineage>
</organism>
<dbReference type="Gene3D" id="3.30.160.60">
    <property type="entry name" value="Classic Zinc Finger"/>
    <property type="match status" value="1"/>
</dbReference>
<dbReference type="SUPFAM" id="SSF57845">
    <property type="entry name" value="B-box zinc-binding domain"/>
    <property type="match status" value="1"/>
</dbReference>
<dbReference type="SMART" id="SM00336">
    <property type="entry name" value="BBOX"/>
    <property type="match status" value="2"/>
</dbReference>
<dbReference type="AlphaFoldDB" id="A0A3N0Y7Y2"/>
<dbReference type="PANTHER" id="PTHR25465">
    <property type="entry name" value="B-BOX DOMAIN CONTAINING"/>
    <property type="match status" value="1"/>
</dbReference>
<dbReference type="Pfam" id="PF00643">
    <property type="entry name" value="zf-B_box"/>
    <property type="match status" value="1"/>
</dbReference>
<reference evidence="11 12" key="1">
    <citation type="submission" date="2018-10" db="EMBL/GenBank/DDBJ databases">
        <title>Genome assembly for a Yunnan-Guizhou Plateau 3E fish, Anabarilius grahami (Regan), and its evolutionary and genetic applications.</title>
        <authorList>
            <person name="Jiang W."/>
        </authorList>
    </citation>
    <scope>NUCLEOTIDE SEQUENCE [LARGE SCALE GENOMIC DNA]</scope>
    <source>
        <strain evidence="11">AG-KIZ</strain>
        <tissue evidence="11">Muscle</tissue>
    </source>
</reference>
<evidence type="ECO:0000256" key="3">
    <source>
        <dbReference type="ARBA" id="ARBA00022771"/>
    </source>
</evidence>
<dbReference type="InterPro" id="IPR043136">
    <property type="entry name" value="B30.2/SPRY_sf"/>
</dbReference>
<evidence type="ECO:0000256" key="2">
    <source>
        <dbReference type="ARBA" id="ARBA00022723"/>
    </source>
</evidence>
<keyword evidence="12" id="KW-1185">Reference proteome</keyword>
<dbReference type="CDD" id="cd19802">
    <property type="entry name" value="Bbox1_TRIM8-like"/>
    <property type="match status" value="1"/>
</dbReference>
<dbReference type="PANTHER" id="PTHR25465:SF32">
    <property type="entry name" value="BLOODTHIRSTY-RELATED GENE FAMILY, MEMBER 16 ISOFORM X1-RELATED"/>
    <property type="match status" value="1"/>
</dbReference>
<dbReference type="PROSITE" id="PS50119">
    <property type="entry name" value="ZF_BBOX"/>
    <property type="match status" value="1"/>
</dbReference>
<dbReference type="GO" id="GO:0005737">
    <property type="term" value="C:cytoplasm"/>
    <property type="evidence" value="ECO:0007669"/>
    <property type="project" value="UniProtKB-ARBA"/>
</dbReference>
<evidence type="ECO:0000256" key="6">
    <source>
        <dbReference type="PROSITE-ProRule" id="PRU00024"/>
    </source>
</evidence>
<dbReference type="SMART" id="SM00184">
    <property type="entry name" value="RING"/>
    <property type="match status" value="1"/>
</dbReference>
<keyword evidence="3 6" id="KW-0863">Zinc-finger</keyword>
<dbReference type="InterPro" id="IPR017907">
    <property type="entry name" value="Znf_RING_CS"/>
</dbReference>
<dbReference type="GO" id="GO:0004842">
    <property type="term" value="F:ubiquitin-protein transferase activity"/>
    <property type="evidence" value="ECO:0007669"/>
    <property type="project" value="InterPro"/>
</dbReference>
<dbReference type="Pfam" id="PF13765">
    <property type="entry name" value="PRY"/>
    <property type="match status" value="1"/>
</dbReference>
<protein>
    <submittedName>
        <fullName evidence="11">E3 ubiquitin-protein ligase TRIM39</fullName>
    </submittedName>
</protein>
<evidence type="ECO:0000259" key="8">
    <source>
        <dbReference type="PROSITE" id="PS50089"/>
    </source>
</evidence>
<dbReference type="Pfam" id="PF13445">
    <property type="entry name" value="zf-RING_UBOX"/>
    <property type="match status" value="1"/>
</dbReference>
<dbReference type="CDD" id="cd19769">
    <property type="entry name" value="Bbox2_TRIM16-like"/>
    <property type="match status" value="1"/>
</dbReference>
<feature type="region of interest" description="Disordered" evidence="7">
    <location>
        <begin position="373"/>
        <end position="393"/>
    </location>
</feature>
<keyword evidence="1" id="KW-0399">Innate immunity</keyword>
<dbReference type="InterPro" id="IPR006574">
    <property type="entry name" value="PRY"/>
</dbReference>
<dbReference type="Gene3D" id="3.30.40.10">
    <property type="entry name" value="Zinc/RING finger domain, C3HC4 (zinc finger)"/>
    <property type="match status" value="1"/>
</dbReference>
<dbReference type="SUPFAM" id="SSF57850">
    <property type="entry name" value="RING/U-box"/>
    <property type="match status" value="1"/>
</dbReference>
<feature type="domain" description="B30.2/SPRY" evidence="10">
    <location>
        <begin position="480"/>
        <end position="675"/>
    </location>
</feature>
<sequence length="676" mass="76788">MASSSGSALNEELQCSICLEVFTDPVTTPCGHNFCRTCLSKCWTSTQTCFCPFCKETFSKRLNLKINTTLGKLVQHFMEKLNLGESEVLCDFCDERKQKAVKSCLTCQSSYCDDHLEPHLRVPRLKKHTLIDAVENLEDYICQKHDRPLEIFCRDDQTRVCLSCTEGEHRTHNTVTIEEESREKKSHLQDNETIGILARHAARCGRVCQKLSGLLSIPTKKPKSLSSTATQKSHISMVGPPDRLGGTPDQTRALQALSRLPILTSSPTAQAWTAANTALCLSMAIGYTLTLGLAFILFKRIKGMQESMDKCLPAPPRGFKRKPRRGGMPVSEGEPDGTNDQVLMLEFMDDSPTQTDEQQMIQKRMKKIQEIKHSVKPRKRFQSEQLKMKEQQKAADKQAEDLIKELQQEITELKRKNTELEKRNTDLENRKTEVEKRNTELEKRNTELEQLSHTDDHPDVIQMYSSLYSILRNKNSDVDENSLNLLKKQLNEKLTQTVDVTLDPDTVNPYLILSDDGKQVSHGHIERNVPENPKRFDYTVCVLAKQGFSSGRFYYEVEVKGKTEWDLGVARESINRKGEITLTPKNGFWTVILRNKNQYAARDSPSVSLSLRVKPQKVGVFVDYEEGLVSFYDVGSRSHIYSFTGQTFTEKLYPYFSPGLNDKGKNSNPLIITPVS</sequence>
<evidence type="ECO:0000259" key="9">
    <source>
        <dbReference type="PROSITE" id="PS50119"/>
    </source>
</evidence>
<gene>
    <name evidence="11" type="ORF">DPX16_0461</name>
</gene>
<dbReference type="PROSITE" id="PS00518">
    <property type="entry name" value="ZF_RING_1"/>
    <property type="match status" value="1"/>
</dbReference>
<dbReference type="Gene3D" id="2.60.120.920">
    <property type="match status" value="1"/>
</dbReference>
<evidence type="ECO:0000256" key="5">
    <source>
        <dbReference type="ARBA" id="ARBA00022859"/>
    </source>
</evidence>
<keyword evidence="4" id="KW-0862">Zinc</keyword>
<dbReference type="Pfam" id="PF25600">
    <property type="entry name" value="TRIM_CC"/>
    <property type="match status" value="1"/>
</dbReference>
<evidence type="ECO:0000259" key="10">
    <source>
        <dbReference type="PROSITE" id="PS50188"/>
    </source>
</evidence>
<dbReference type="InterPro" id="IPR051051">
    <property type="entry name" value="E3_ubiq-ligase_TRIM/RNF"/>
</dbReference>
<proteinExistence type="predicted"/>
<dbReference type="SMART" id="SM00504">
    <property type="entry name" value="Ubox"/>
    <property type="match status" value="1"/>
</dbReference>
<dbReference type="EMBL" id="RJVU01051375">
    <property type="protein sequence ID" value="ROL41918.1"/>
    <property type="molecule type" value="Genomic_DNA"/>
</dbReference>
<dbReference type="PROSITE" id="PS50089">
    <property type="entry name" value="ZF_RING_2"/>
    <property type="match status" value="1"/>
</dbReference>
<dbReference type="InterPro" id="IPR058030">
    <property type="entry name" value="TRIM8/14/16/25/29/45/65_CC"/>
</dbReference>
<evidence type="ECO:0000313" key="11">
    <source>
        <dbReference type="EMBL" id="ROL41918.1"/>
    </source>
</evidence>
<dbReference type="InterPro" id="IPR001841">
    <property type="entry name" value="Znf_RING"/>
</dbReference>
<dbReference type="Gene3D" id="4.10.830.40">
    <property type="match status" value="1"/>
</dbReference>
<dbReference type="GO" id="GO:0016567">
    <property type="term" value="P:protein ubiquitination"/>
    <property type="evidence" value="ECO:0007669"/>
    <property type="project" value="InterPro"/>
</dbReference>
<dbReference type="InterPro" id="IPR013083">
    <property type="entry name" value="Znf_RING/FYVE/PHD"/>
</dbReference>
<dbReference type="InterPro" id="IPR003877">
    <property type="entry name" value="SPRY_dom"/>
</dbReference>
<dbReference type="InterPro" id="IPR003613">
    <property type="entry name" value="Ubox_domain"/>
</dbReference>
<dbReference type="OrthoDB" id="6270329at2759"/>
<feature type="domain" description="B box-type" evidence="9">
    <location>
        <begin position="137"/>
        <end position="177"/>
    </location>
</feature>
<evidence type="ECO:0000256" key="4">
    <source>
        <dbReference type="ARBA" id="ARBA00022833"/>
    </source>
</evidence>
<dbReference type="SMART" id="SM00449">
    <property type="entry name" value="SPRY"/>
    <property type="match status" value="1"/>
</dbReference>
<dbReference type="Gene3D" id="1.20.5.490">
    <property type="entry name" value="Single helix bin"/>
    <property type="match status" value="1"/>
</dbReference>
<evidence type="ECO:0000256" key="7">
    <source>
        <dbReference type="SAM" id="MobiDB-lite"/>
    </source>
</evidence>
<dbReference type="InterPro" id="IPR013320">
    <property type="entry name" value="ConA-like_dom_sf"/>
</dbReference>
<dbReference type="CDD" id="cd13733">
    <property type="entry name" value="SPRY_PRY_C-I_1"/>
    <property type="match status" value="1"/>
</dbReference>
<dbReference type="PROSITE" id="PS50188">
    <property type="entry name" value="B302_SPRY"/>
    <property type="match status" value="1"/>
</dbReference>
<feature type="region of interest" description="Disordered" evidence="7">
    <location>
        <begin position="222"/>
        <end position="244"/>
    </location>
</feature>
<dbReference type="InterPro" id="IPR003879">
    <property type="entry name" value="Butyrophylin_SPRY"/>
</dbReference>
<feature type="region of interest" description="Disordered" evidence="7">
    <location>
        <begin position="421"/>
        <end position="442"/>
    </location>
</feature>
<accession>A0A3N0Y7Y2</accession>
<feature type="domain" description="RING-type" evidence="8">
    <location>
        <begin position="15"/>
        <end position="55"/>
    </location>
</feature>
<dbReference type="InterPro" id="IPR001870">
    <property type="entry name" value="B30.2/SPRY"/>
</dbReference>
<feature type="region of interest" description="Disordered" evidence="7">
    <location>
        <begin position="312"/>
        <end position="338"/>
    </location>
</feature>
<evidence type="ECO:0000313" key="12">
    <source>
        <dbReference type="Proteomes" id="UP000281406"/>
    </source>
</evidence>
<feature type="compositionally biased region" description="Polar residues" evidence="7">
    <location>
        <begin position="224"/>
        <end position="234"/>
    </location>
</feature>
<dbReference type="SUPFAM" id="SSF49899">
    <property type="entry name" value="Concanavalin A-like lectins/glucanases"/>
    <property type="match status" value="1"/>
</dbReference>
<dbReference type="InterPro" id="IPR000315">
    <property type="entry name" value="Znf_B-box"/>
</dbReference>